<organism evidence="2 3">
    <name type="scientific">Puccinia sorghi</name>
    <dbReference type="NCBI Taxonomy" id="27349"/>
    <lineage>
        <taxon>Eukaryota</taxon>
        <taxon>Fungi</taxon>
        <taxon>Dikarya</taxon>
        <taxon>Basidiomycota</taxon>
        <taxon>Pucciniomycotina</taxon>
        <taxon>Pucciniomycetes</taxon>
        <taxon>Pucciniales</taxon>
        <taxon>Pucciniaceae</taxon>
        <taxon>Puccinia</taxon>
    </lineage>
</organism>
<reference evidence="2 3" key="1">
    <citation type="submission" date="2015-08" db="EMBL/GenBank/DDBJ databases">
        <title>Next Generation Sequencing and Analysis of the Genome of Puccinia sorghi L Schw, the Causal Agent of Maize Common Rust.</title>
        <authorList>
            <person name="Rochi L."/>
            <person name="Burguener G."/>
            <person name="Darino M."/>
            <person name="Turjanski A."/>
            <person name="Kreff E."/>
            <person name="Dieguez M.J."/>
            <person name="Sacco F."/>
        </authorList>
    </citation>
    <scope>NUCLEOTIDE SEQUENCE [LARGE SCALE GENOMIC DNA]</scope>
    <source>
        <strain evidence="2 3">RO10H11247</strain>
    </source>
</reference>
<dbReference type="VEuPathDB" id="FungiDB:VP01_233g2"/>
<proteinExistence type="predicted"/>
<dbReference type="Proteomes" id="UP000037035">
    <property type="component" value="Unassembled WGS sequence"/>
</dbReference>
<evidence type="ECO:0000313" key="2">
    <source>
        <dbReference type="EMBL" id="KNZ56698.1"/>
    </source>
</evidence>
<comment type="caution">
    <text evidence="2">The sequence shown here is derived from an EMBL/GenBank/DDBJ whole genome shotgun (WGS) entry which is preliminary data.</text>
</comment>
<protein>
    <submittedName>
        <fullName evidence="2">Uncharacterized protein</fullName>
    </submittedName>
</protein>
<keyword evidence="1" id="KW-1133">Transmembrane helix</keyword>
<name>A0A0L6V7F9_9BASI</name>
<accession>A0A0L6V7F9</accession>
<evidence type="ECO:0000256" key="1">
    <source>
        <dbReference type="SAM" id="Phobius"/>
    </source>
</evidence>
<gene>
    <name evidence="2" type="ORF">VP01_233g2</name>
</gene>
<evidence type="ECO:0000313" key="3">
    <source>
        <dbReference type="Proteomes" id="UP000037035"/>
    </source>
</evidence>
<sequence>MKEDKKSIPQRRVCLQEKDQNEKKYKFSFLILNGDEKMEDNGNWINQALSQKRRGLFSLMQILMLFLKVLIFEFILDELRRMRSHGTGLSSSSNLNLTDSIKRRVDAERRIGSGNLLCSNKSLICFILIGFLAQLQINPFSLPLQNEILLLFLSSHISLILNIKSIIVLKVLQPWHTGLAKAKPSLVGMCLAIGQAHFRVRQNCLFKYAGACKISGNLTCVSISIFGSAKIRLPCCSASSSNMNLCIQALCVFREGNINWLDRTTSRKPQVEKPAFISTKFLSATLELVGCSQDLQELNSLLLPFLCSLSCYLLVKLSPWLSCLVFTSIMDSGQSKADSYIHIRYTCPNENELLSHLATQGNKFLNTSGFLPDVGKKKRIHTEYTMILFELSLFCSHGQNDLDISGIIDSFPESFGIFDDILLTGECTKLQRLKIIPPLGKPLESPRGG</sequence>
<dbReference type="EMBL" id="LAVV01007214">
    <property type="protein sequence ID" value="KNZ56698.1"/>
    <property type="molecule type" value="Genomic_DNA"/>
</dbReference>
<keyword evidence="1" id="KW-0812">Transmembrane</keyword>
<keyword evidence="3" id="KW-1185">Reference proteome</keyword>
<dbReference type="AlphaFoldDB" id="A0A0L6V7F9"/>
<feature type="transmembrane region" description="Helical" evidence="1">
    <location>
        <begin position="56"/>
        <end position="76"/>
    </location>
</feature>
<keyword evidence="1" id="KW-0472">Membrane</keyword>